<name>A0A662D1N1_UNCAE</name>
<accession>A0A662D1N1</accession>
<keyword evidence="1" id="KW-1133">Transmembrane helix</keyword>
<evidence type="ECO:0000313" key="2">
    <source>
        <dbReference type="EMBL" id="RLE07874.1"/>
    </source>
</evidence>
<evidence type="ECO:0000313" key="3">
    <source>
        <dbReference type="Proteomes" id="UP000277457"/>
    </source>
</evidence>
<dbReference type="CDD" id="cd11374">
    <property type="entry name" value="CE4_u10"/>
    <property type="match status" value="1"/>
</dbReference>
<dbReference type="SUPFAM" id="SSF88713">
    <property type="entry name" value="Glycoside hydrolase/deacetylase"/>
    <property type="match status" value="1"/>
</dbReference>
<dbReference type="Gene3D" id="3.20.20.370">
    <property type="entry name" value="Glycoside hydrolase/deacetylase"/>
    <property type="match status" value="1"/>
</dbReference>
<dbReference type="EMBL" id="QMPY01000061">
    <property type="protein sequence ID" value="RLE07874.1"/>
    <property type="molecule type" value="Genomic_DNA"/>
</dbReference>
<reference evidence="2 3" key="1">
    <citation type="submission" date="2018-06" db="EMBL/GenBank/DDBJ databases">
        <title>Extensive metabolic versatility and redundancy in microbially diverse, dynamic hydrothermal sediments.</title>
        <authorList>
            <person name="Dombrowski N."/>
            <person name="Teske A."/>
            <person name="Baker B.J."/>
        </authorList>
    </citation>
    <scope>NUCLEOTIDE SEQUENCE [LARGE SCALE GENOMIC DNA]</scope>
    <source>
        <strain evidence="2">B7_G13</strain>
    </source>
</reference>
<evidence type="ECO:0008006" key="4">
    <source>
        <dbReference type="Google" id="ProtNLM"/>
    </source>
</evidence>
<dbReference type="InterPro" id="IPR018763">
    <property type="entry name" value="DUF2334"/>
</dbReference>
<proteinExistence type="predicted"/>
<protein>
    <recommendedName>
        <fullName evidence="4">DUF2334 domain-containing protein</fullName>
    </recommendedName>
</protein>
<dbReference type="Proteomes" id="UP000277457">
    <property type="component" value="Unassembled WGS sequence"/>
</dbReference>
<gene>
    <name evidence="2" type="ORF">DRZ78_02225</name>
</gene>
<dbReference type="Pfam" id="PF10096">
    <property type="entry name" value="DUF2334"/>
    <property type="match status" value="1"/>
</dbReference>
<dbReference type="InterPro" id="IPR011330">
    <property type="entry name" value="Glyco_hydro/deAcase_b/a-brl"/>
</dbReference>
<organism evidence="2 3">
    <name type="scientific">Aerophobetes bacterium</name>
    <dbReference type="NCBI Taxonomy" id="2030807"/>
    <lineage>
        <taxon>Bacteria</taxon>
        <taxon>Candidatus Aerophobota</taxon>
    </lineage>
</organism>
<keyword evidence="1" id="KW-0812">Transmembrane</keyword>
<dbReference type="AlphaFoldDB" id="A0A662D1N1"/>
<evidence type="ECO:0000256" key="1">
    <source>
        <dbReference type="SAM" id="Phobius"/>
    </source>
</evidence>
<comment type="caution">
    <text evidence="2">The sequence shown here is derived from an EMBL/GenBank/DDBJ whole genome shotgun (WGS) entry which is preliminary data.</text>
</comment>
<feature type="transmembrane region" description="Helical" evidence="1">
    <location>
        <begin position="126"/>
        <end position="144"/>
    </location>
</feature>
<keyword evidence="1" id="KW-0472">Membrane</keyword>
<sequence length="255" mass="30297">MADKIEKRKYLVVSVHDVTPAFDSEVREIVDELRIQEVDKKNILVIPNYHSKYNILKSDRFSGWLHSLKEKGDEIILHGYEHISRNRKYSSFYGYIMGEWVAQGCAEFQNISYEETKDRVERGRKILNCIGLICTGFVPPGWMMSKEANKAVMDKGFRYTTFTKILRDYQNNIDIRSEVVRFIPRIRAINFLKKMYNLYLLKENLVHKKLARVAIHPQDLRFKRAFEYLLKIIKELREERTIVTYLGFLKMQNDT</sequence>
<dbReference type="GO" id="GO:0005975">
    <property type="term" value="P:carbohydrate metabolic process"/>
    <property type="evidence" value="ECO:0007669"/>
    <property type="project" value="InterPro"/>
</dbReference>